<accession>A0A5J4W5T4</accession>
<dbReference type="EMBL" id="SNRW01003357">
    <property type="protein sequence ID" value="KAA6390065.1"/>
    <property type="molecule type" value="Genomic_DNA"/>
</dbReference>
<organism evidence="3 4">
    <name type="scientific">Streblomastix strix</name>
    <dbReference type="NCBI Taxonomy" id="222440"/>
    <lineage>
        <taxon>Eukaryota</taxon>
        <taxon>Metamonada</taxon>
        <taxon>Preaxostyla</taxon>
        <taxon>Oxymonadida</taxon>
        <taxon>Streblomastigidae</taxon>
        <taxon>Streblomastix</taxon>
    </lineage>
</organism>
<dbReference type="GO" id="GO:0006310">
    <property type="term" value="P:DNA recombination"/>
    <property type="evidence" value="ECO:0007669"/>
    <property type="project" value="UniProtKB-KW"/>
</dbReference>
<feature type="region of interest" description="Disordered" evidence="2">
    <location>
        <begin position="23"/>
        <end position="58"/>
    </location>
</feature>
<sequence>SLSTSDSTQLAVAALVAGTEEHDVQIHDTGRKQRSVNTRRKNEEIEKAPTSRKVDSRVDRGNRGEELFRWVLGKRSFSKTAIQKVIGGWHTIWGRHMQRLDQFDEYWKSIGKSIEDLLIESDPETMISNFISQLQADQTSDANQANCRTAIAMLFKAQGVHKDKINRFALQQIMKKPQAGMRQKIKEEPVWQYNDLLRYVNGKATAKQDLSENQYMGIVIVLIMVYSTLRLAEVHRSIIKDTKDGSWQVNTSMIKVHETQVEIVFRPVQNLNVCPTEWIKGWYERRAQKDKNKSFLWLIEKKRKATYEEASKAVHQIMAEAGIPDNPAVTSIRKSSMTKSIDQGAIKTQINRATRHKKGTDTVAHHYDKNLNDNLRQRLSEFE</sequence>
<dbReference type="GO" id="GO:0015074">
    <property type="term" value="P:DNA integration"/>
    <property type="evidence" value="ECO:0007669"/>
    <property type="project" value="InterPro"/>
</dbReference>
<keyword evidence="1" id="KW-0233">DNA recombination</keyword>
<evidence type="ECO:0000256" key="2">
    <source>
        <dbReference type="SAM" id="MobiDB-lite"/>
    </source>
</evidence>
<dbReference type="OrthoDB" id="2220692at2759"/>
<dbReference type="Proteomes" id="UP000324800">
    <property type="component" value="Unassembled WGS sequence"/>
</dbReference>
<dbReference type="AlphaFoldDB" id="A0A5J4W5T4"/>
<evidence type="ECO:0000313" key="3">
    <source>
        <dbReference type="EMBL" id="KAA6390065.1"/>
    </source>
</evidence>
<feature type="non-terminal residue" evidence="3">
    <location>
        <position position="1"/>
    </location>
</feature>
<reference evidence="3 4" key="1">
    <citation type="submission" date="2019-03" db="EMBL/GenBank/DDBJ databases">
        <title>Single cell metagenomics reveals metabolic interactions within the superorganism composed of flagellate Streblomastix strix and complex community of Bacteroidetes bacteria on its surface.</title>
        <authorList>
            <person name="Treitli S.C."/>
            <person name="Kolisko M."/>
            <person name="Husnik F."/>
            <person name="Keeling P."/>
            <person name="Hampl V."/>
        </authorList>
    </citation>
    <scope>NUCLEOTIDE SEQUENCE [LARGE SCALE GENOMIC DNA]</scope>
    <source>
        <strain evidence="3">ST1C</strain>
    </source>
</reference>
<feature type="compositionally biased region" description="Basic and acidic residues" evidence="2">
    <location>
        <begin position="40"/>
        <end position="58"/>
    </location>
</feature>
<proteinExistence type="predicted"/>
<comment type="caution">
    <text evidence="3">The sequence shown here is derived from an EMBL/GenBank/DDBJ whole genome shotgun (WGS) entry which is preliminary data.</text>
</comment>
<dbReference type="SUPFAM" id="SSF56349">
    <property type="entry name" value="DNA breaking-rejoining enzymes"/>
    <property type="match status" value="1"/>
</dbReference>
<protein>
    <recommendedName>
        <fullName evidence="5">Tyr recombinase domain-containing protein</fullName>
    </recommendedName>
</protein>
<evidence type="ECO:0000256" key="1">
    <source>
        <dbReference type="ARBA" id="ARBA00023172"/>
    </source>
</evidence>
<evidence type="ECO:0000313" key="4">
    <source>
        <dbReference type="Proteomes" id="UP000324800"/>
    </source>
</evidence>
<gene>
    <name evidence="3" type="ORF">EZS28_014406</name>
</gene>
<name>A0A5J4W5T4_9EUKA</name>
<dbReference type="Gene3D" id="1.10.443.10">
    <property type="entry name" value="Intergrase catalytic core"/>
    <property type="match status" value="1"/>
</dbReference>
<dbReference type="InterPro" id="IPR011010">
    <property type="entry name" value="DNA_brk_join_enz"/>
</dbReference>
<evidence type="ECO:0008006" key="5">
    <source>
        <dbReference type="Google" id="ProtNLM"/>
    </source>
</evidence>
<dbReference type="GO" id="GO:0003677">
    <property type="term" value="F:DNA binding"/>
    <property type="evidence" value="ECO:0007669"/>
    <property type="project" value="InterPro"/>
</dbReference>
<dbReference type="InterPro" id="IPR013762">
    <property type="entry name" value="Integrase-like_cat_sf"/>
</dbReference>